<dbReference type="PROSITE" id="PS50975">
    <property type="entry name" value="ATP_GRASP"/>
    <property type="match status" value="1"/>
</dbReference>
<accession>A0A372IRK2</accession>
<feature type="domain" description="ATP-grasp" evidence="3">
    <location>
        <begin position="100"/>
        <end position="308"/>
    </location>
</feature>
<comment type="caution">
    <text evidence="4">The sequence shown here is derived from an EMBL/GenBank/DDBJ whole genome shotgun (WGS) entry which is preliminary data.</text>
</comment>
<proteinExistence type="predicted"/>
<dbReference type="EMBL" id="QVQT01000002">
    <property type="protein sequence ID" value="RFU17401.1"/>
    <property type="molecule type" value="Genomic_DNA"/>
</dbReference>
<dbReference type="GO" id="GO:0046872">
    <property type="term" value="F:metal ion binding"/>
    <property type="evidence" value="ECO:0007669"/>
    <property type="project" value="InterPro"/>
</dbReference>
<dbReference type="InterPro" id="IPR003806">
    <property type="entry name" value="ATP-grasp_PylC-type"/>
</dbReference>
<evidence type="ECO:0000313" key="4">
    <source>
        <dbReference type="EMBL" id="RFU17401.1"/>
    </source>
</evidence>
<dbReference type="Proteomes" id="UP000264702">
    <property type="component" value="Unassembled WGS sequence"/>
</dbReference>
<dbReference type="GO" id="GO:0005524">
    <property type="term" value="F:ATP binding"/>
    <property type="evidence" value="ECO:0007669"/>
    <property type="project" value="UniProtKB-UniRule"/>
</dbReference>
<dbReference type="Pfam" id="PF02655">
    <property type="entry name" value="ATP-grasp_3"/>
    <property type="match status" value="1"/>
</dbReference>
<evidence type="ECO:0000259" key="3">
    <source>
        <dbReference type="PROSITE" id="PS50975"/>
    </source>
</evidence>
<name>A0A372IRK2_9BACT</name>
<protein>
    <submittedName>
        <fullName evidence="4">ATP-grasp domain-containing protein</fullName>
    </submittedName>
</protein>
<sequence length="419" mass="45914">MAMRMIACGCRVSALCPRGHMLRHVHGLTAIYRYRGLRSMASLEAAIRAARPDIIVPCDDRVVAQLHALHTQHPDLRPLIESSLGSPAAYSIVSQRELLLKTAQSLGIRIPETRCIRSEADIHSWFTGSASSAVIKLDGTWGGLGVEIAHSEEEAVTAFHRFSRPPGLGTAIKRLLIDRDPVAIWGWRTRTAPVITIQQFISGRPANAMLACWRGELLGLVSVEVLSSQGATGAAFIVRILDNPEMAEAARLLASRLELTGFYGLDFMLDSATGHAWLIEMNPRCTQLGHLPLPKQGDLAGLLCTRLTGRPCISGEIPVTGGIVAFFPQAISWNPRSTFIRSGYHDVPWEQPDLVRELLLDIWPRRQWLSRLYHHFRRMQAPEAADFSAQDSAAEKSPDALSASLSSKGSRGPSSSDPS</sequence>
<feature type="region of interest" description="Disordered" evidence="2">
    <location>
        <begin position="384"/>
        <end position="419"/>
    </location>
</feature>
<dbReference type="InterPro" id="IPR011761">
    <property type="entry name" value="ATP-grasp"/>
</dbReference>
<dbReference type="SUPFAM" id="SSF56059">
    <property type="entry name" value="Glutathione synthetase ATP-binding domain-like"/>
    <property type="match status" value="1"/>
</dbReference>
<keyword evidence="5" id="KW-1185">Reference proteome</keyword>
<dbReference type="AlphaFoldDB" id="A0A372IRK2"/>
<evidence type="ECO:0000256" key="2">
    <source>
        <dbReference type="SAM" id="MobiDB-lite"/>
    </source>
</evidence>
<dbReference type="Gene3D" id="3.30.470.20">
    <property type="entry name" value="ATP-grasp fold, B domain"/>
    <property type="match status" value="1"/>
</dbReference>
<keyword evidence="1" id="KW-0547">Nucleotide-binding</keyword>
<organism evidence="4 5">
    <name type="scientific">Paracidobacterium acidisoli</name>
    <dbReference type="NCBI Taxonomy" id="2303751"/>
    <lineage>
        <taxon>Bacteria</taxon>
        <taxon>Pseudomonadati</taxon>
        <taxon>Acidobacteriota</taxon>
        <taxon>Terriglobia</taxon>
        <taxon>Terriglobales</taxon>
        <taxon>Acidobacteriaceae</taxon>
        <taxon>Paracidobacterium</taxon>
    </lineage>
</organism>
<feature type="compositionally biased region" description="Low complexity" evidence="2">
    <location>
        <begin position="399"/>
        <end position="419"/>
    </location>
</feature>
<reference evidence="4 5" key="1">
    <citation type="submission" date="2018-08" db="EMBL/GenBank/DDBJ databases">
        <title>Acidipila sp. 4G-K13, an acidobacterium isolated from forest soil.</title>
        <authorList>
            <person name="Gao Z.-H."/>
            <person name="Qiu L.-H."/>
        </authorList>
    </citation>
    <scope>NUCLEOTIDE SEQUENCE [LARGE SCALE GENOMIC DNA]</scope>
    <source>
        <strain evidence="4 5">4G-K13</strain>
    </source>
</reference>
<evidence type="ECO:0000313" key="5">
    <source>
        <dbReference type="Proteomes" id="UP000264702"/>
    </source>
</evidence>
<gene>
    <name evidence="4" type="ORF">D0Y96_04360</name>
</gene>
<evidence type="ECO:0000256" key="1">
    <source>
        <dbReference type="PROSITE-ProRule" id="PRU00409"/>
    </source>
</evidence>
<keyword evidence="1" id="KW-0067">ATP-binding</keyword>